<reference evidence="3" key="1">
    <citation type="submission" date="2017-02" db="UniProtKB">
        <authorList>
            <consortium name="WormBaseParasite"/>
        </authorList>
    </citation>
    <scope>IDENTIFICATION</scope>
</reference>
<sequence length="191" mass="21441">PYPPCYGYFVFIVDASNGTSVEKERFIEDCGRGQMYRLQRYRRTANEDIVAIRNVTKLWNLDGSGKLQVAVMATGVPEYPDGVSKRKFYDNRKEWDNVLPQLDLSLSLNEKGPPMSPQNISNVIASLYCNTSSEYSMAGNGSITFVIFTSYSYSDENRISAALNAHRPWLSCPIARHESIFVVAIDGGTIF</sequence>
<dbReference type="WBParaSite" id="ASIM_0000184501-mRNA-1">
    <property type="protein sequence ID" value="ASIM_0000184501-mRNA-1"/>
    <property type="gene ID" value="ASIM_0000184501"/>
</dbReference>
<evidence type="ECO:0000313" key="2">
    <source>
        <dbReference type="Proteomes" id="UP000267096"/>
    </source>
</evidence>
<proteinExistence type="predicted"/>
<dbReference type="AlphaFoldDB" id="A0A0M3J2T3"/>
<organism evidence="3">
    <name type="scientific">Anisakis simplex</name>
    <name type="common">Herring worm</name>
    <dbReference type="NCBI Taxonomy" id="6269"/>
    <lineage>
        <taxon>Eukaryota</taxon>
        <taxon>Metazoa</taxon>
        <taxon>Ecdysozoa</taxon>
        <taxon>Nematoda</taxon>
        <taxon>Chromadorea</taxon>
        <taxon>Rhabditida</taxon>
        <taxon>Spirurina</taxon>
        <taxon>Ascaridomorpha</taxon>
        <taxon>Ascaridoidea</taxon>
        <taxon>Anisakidae</taxon>
        <taxon>Anisakis</taxon>
        <taxon>Anisakis simplex complex</taxon>
    </lineage>
</organism>
<protein>
    <submittedName>
        <fullName evidence="3">VWFA domain-containing protein</fullName>
    </submittedName>
</protein>
<evidence type="ECO:0000313" key="3">
    <source>
        <dbReference type="WBParaSite" id="ASIM_0000184501-mRNA-1"/>
    </source>
</evidence>
<gene>
    <name evidence="1" type="ORF">ASIM_LOCUS1716</name>
</gene>
<reference evidence="1 2" key="2">
    <citation type="submission" date="2018-11" db="EMBL/GenBank/DDBJ databases">
        <authorList>
            <consortium name="Pathogen Informatics"/>
        </authorList>
    </citation>
    <scope>NUCLEOTIDE SEQUENCE [LARGE SCALE GENOMIC DNA]</scope>
</reference>
<accession>A0A0M3J2T3</accession>
<keyword evidence="2" id="KW-1185">Reference proteome</keyword>
<name>A0A0M3J2T3_ANISI</name>
<dbReference type="EMBL" id="UYRR01001956">
    <property type="protein sequence ID" value="VDK19125.1"/>
    <property type="molecule type" value="Genomic_DNA"/>
</dbReference>
<evidence type="ECO:0000313" key="1">
    <source>
        <dbReference type="EMBL" id="VDK19125.1"/>
    </source>
</evidence>
<dbReference type="Proteomes" id="UP000267096">
    <property type="component" value="Unassembled WGS sequence"/>
</dbReference>